<evidence type="ECO:0000259" key="9">
    <source>
        <dbReference type="Pfam" id="PF23559"/>
    </source>
</evidence>
<dbReference type="EMBL" id="JAYDYQ010002533">
    <property type="protein sequence ID" value="KAK4485099.1"/>
    <property type="molecule type" value="Genomic_DNA"/>
</dbReference>
<feature type="domain" description="Disease resistance protein winged helix" evidence="9">
    <location>
        <begin position="417"/>
        <end position="487"/>
    </location>
</feature>
<keyword evidence="4" id="KW-0547">Nucleotide-binding</keyword>
<keyword evidence="2" id="KW-0433">Leucine-rich repeat</keyword>
<evidence type="ECO:0000313" key="12">
    <source>
        <dbReference type="EMBL" id="KAK4485099.1"/>
    </source>
</evidence>
<dbReference type="InterPro" id="IPR042197">
    <property type="entry name" value="Apaf_helical"/>
</dbReference>
<dbReference type="InterPro" id="IPR056789">
    <property type="entry name" value="LRR_R13L1-DRL21"/>
</dbReference>
<feature type="domain" description="R13L1/DRL21-like LRR repeat region" evidence="11">
    <location>
        <begin position="654"/>
        <end position="778"/>
    </location>
</feature>
<accession>A0ABR0D7X9</accession>
<dbReference type="InterPro" id="IPR041118">
    <property type="entry name" value="Rx_N"/>
</dbReference>
<keyword evidence="5" id="KW-0611">Plant defense</keyword>
<dbReference type="InterPro" id="IPR002182">
    <property type="entry name" value="NB-ARC"/>
</dbReference>
<feature type="domain" description="NB-ARC" evidence="7">
    <location>
        <begin position="163"/>
        <end position="334"/>
    </location>
</feature>
<dbReference type="Gene3D" id="3.40.50.300">
    <property type="entry name" value="P-loop containing nucleotide triphosphate hydrolases"/>
    <property type="match status" value="1"/>
</dbReference>
<proteinExistence type="inferred from homology"/>
<dbReference type="PANTHER" id="PTHR36766">
    <property type="entry name" value="PLANT BROAD-SPECTRUM MILDEW RESISTANCE PROTEIN RPW8"/>
    <property type="match status" value="1"/>
</dbReference>
<dbReference type="Pfam" id="PF25019">
    <property type="entry name" value="LRR_R13L1-DRL21"/>
    <property type="match status" value="1"/>
</dbReference>
<dbReference type="InterPro" id="IPR058922">
    <property type="entry name" value="WHD_DRP"/>
</dbReference>
<dbReference type="PRINTS" id="PR00364">
    <property type="entry name" value="DISEASERSIST"/>
</dbReference>
<evidence type="ECO:0000256" key="4">
    <source>
        <dbReference type="ARBA" id="ARBA00022741"/>
    </source>
</evidence>
<evidence type="ECO:0000256" key="1">
    <source>
        <dbReference type="ARBA" id="ARBA00008894"/>
    </source>
</evidence>
<evidence type="ECO:0008006" key="14">
    <source>
        <dbReference type="Google" id="ProtNLM"/>
    </source>
</evidence>
<dbReference type="Pfam" id="PF00931">
    <property type="entry name" value="NB-ARC"/>
    <property type="match status" value="1"/>
</dbReference>
<sequence>MAEAFVQILVDNLSSLIQGEIGMIMGVDEEMNKLSSTLTTIQAVLEDAEEKQLESKAIRNWLCKLNDLTYEIDDILDECATEVSKSEHKINKKNRLKKILYQYKIGRRMKQVTKKLDAVAAERTQYHLREMVVDRQSKVVPMRQTCSVLNESHPVFGRDEEKEKIVDILVNQMSERKELSVLPIIGMGGLGKTTLAQLVFNDKRVADHFEIQLWICVSDEFDIITLIKAILESASGNASASDLLHLDTLRRRLSELLNQKRYLLVLDDVWNDDQEKWSLLKSYLACGSSGASIIVTTRLKSVADIMLTFPAHRLAGLSEKDCWDLMKQRAFGHEEEEHPNLEAIGKQIVKKCAGMPLAAKALGGLLRFKRNGQEWIHVNESEIWNLSPTDTLILPALRLSYNHLPLRLRQCFAFCSVFPKDNLIYKGELIHMWMAHGYISSTGTMEVEDVGNEIWNELVLRGLFQDVYTRYNGEVCFKMHDLVHDLAQSIMENKVIGTQVEINKRSVPNTKIRQVNLQNHSVAFPTRIIPNLDLTSALMSYSRLRFLNASRTKIDDLPSEVGKLKHLRCLNLSGNKFRSLPNAICSLWNLKILNLNNCNKLVSLPKDMRYMRNLRLLLLEGCFFLSEMPPSIHELASLQTLSLFIVGHEKDNQLKELEFLNLGGKLIIGHLEREKNLVDAKKAILAKKQNLRDLELLWEVDNASKPGEDDKVIETLQPHPNLEKLIVRGFKGNNFPLWMGNSTLENIVEIIIGRCPNCLRFPQGFGELPRLKRLKLEELAVQYITEDDTGGINSLTPKFPRLKDLTLRSLPNLKGLLKVEMVEMFPNLETLKIIGCPSLILPKLSSLKSLYAYSCSSVTLTSFAKLDNVTELWMEIDESMTCVPQQTLGNLTNLKRMTLVGPSEHSLPVEGLRGLKSVKTLEIQKSKTLTYLPKEWIPHLTALERLDIFRCPEFVEFPEEIKYLQTLTRLNLRNLPKMTCLPNSLQHLLSLQSLLLQDLPRLTLLPDWLGNFTSLDALEIRYCPNIASLPAIIQGMKNLKKLVIASCPELTRRCGQKEKGEDWHKIAHIPDLHIY</sequence>
<dbReference type="SUPFAM" id="SSF52058">
    <property type="entry name" value="L domain-like"/>
    <property type="match status" value="2"/>
</dbReference>
<dbReference type="Gene3D" id="3.80.10.10">
    <property type="entry name" value="Ribonuclease Inhibitor"/>
    <property type="match status" value="4"/>
</dbReference>
<dbReference type="PROSITE" id="PS51450">
    <property type="entry name" value="LRR"/>
    <property type="match status" value="1"/>
</dbReference>
<dbReference type="InterPro" id="IPR001611">
    <property type="entry name" value="Leu-rich_rpt"/>
</dbReference>
<dbReference type="InterPro" id="IPR038005">
    <property type="entry name" value="RX-like_CC"/>
</dbReference>
<dbReference type="PANTHER" id="PTHR36766:SF42">
    <property type="entry name" value="NB-ARC DOMAIN DISEASE RESISTANCE PROTEIN"/>
    <property type="match status" value="1"/>
</dbReference>
<evidence type="ECO:0000256" key="2">
    <source>
        <dbReference type="ARBA" id="ARBA00022614"/>
    </source>
</evidence>
<organism evidence="12 13">
    <name type="scientific">Penstemon davidsonii</name>
    <dbReference type="NCBI Taxonomy" id="160366"/>
    <lineage>
        <taxon>Eukaryota</taxon>
        <taxon>Viridiplantae</taxon>
        <taxon>Streptophyta</taxon>
        <taxon>Embryophyta</taxon>
        <taxon>Tracheophyta</taxon>
        <taxon>Spermatophyta</taxon>
        <taxon>Magnoliopsida</taxon>
        <taxon>eudicotyledons</taxon>
        <taxon>Gunneridae</taxon>
        <taxon>Pentapetalae</taxon>
        <taxon>asterids</taxon>
        <taxon>lamiids</taxon>
        <taxon>Lamiales</taxon>
        <taxon>Plantaginaceae</taxon>
        <taxon>Cheloneae</taxon>
        <taxon>Penstemon</taxon>
    </lineage>
</organism>
<dbReference type="Pfam" id="PF18052">
    <property type="entry name" value="Rx_N"/>
    <property type="match status" value="1"/>
</dbReference>
<dbReference type="InterPro" id="IPR027417">
    <property type="entry name" value="P-loop_NTPase"/>
</dbReference>
<name>A0ABR0D7X9_9LAMI</name>
<comment type="similarity">
    <text evidence="1">Belongs to the disease resistance NB-LRR family.</text>
</comment>
<evidence type="ECO:0000259" key="7">
    <source>
        <dbReference type="Pfam" id="PF00931"/>
    </source>
</evidence>
<dbReference type="SUPFAM" id="SSF52540">
    <property type="entry name" value="P-loop containing nucleoside triphosphate hydrolases"/>
    <property type="match status" value="1"/>
</dbReference>
<dbReference type="InterPro" id="IPR036388">
    <property type="entry name" value="WH-like_DNA-bd_sf"/>
</dbReference>
<dbReference type="Gene3D" id="1.10.8.430">
    <property type="entry name" value="Helical domain of apoptotic protease-activating factors"/>
    <property type="match status" value="1"/>
</dbReference>
<dbReference type="InterPro" id="IPR055414">
    <property type="entry name" value="LRR_R13L4/SHOC2-like"/>
</dbReference>
<dbReference type="CDD" id="cd14798">
    <property type="entry name" value="RX-CC_like"/>
    <property type="match status" value="1"/>
</dbReference>
<feature type="domain" description="Disease resistance R13L4/SHOC-2-like LRR" evidence="10">
    <location>
        <begin position="538"/>
        <end position="617"/>
    </location>
</feature>
<feature type="domain" description="Disease resistance N-terminal" evidence="8">
    <location>
        <begin position="5"/>
        <end position="93"/>
    </location>
</feature>
<reference evidence="12 13" key="1">
    <citation type="journal article" date="2023" name="bioRxiv">
        <title>Genome report: Whole genome sequence and annotation of Penstemon davidsonii.</title>
        <authorList>
            <person name="Ostevik K.L."/>
            <person name="Alabady M."/>
            <person name="Zhang M."/>
            <person name="Rausher M.D."/>
        </authorList>
    </citation>
    <scope>NUCLEOTIDE SEQUENCE [LARGE SCALE GENOMIC DNA]</scope>
    <source>
        <strain evidence="12">DNT005</strain>
        <tissue evidence="12">Whole leaf</tissue>
    </source>
</reference>
<protein>
    <recommendedName>
        <fullName evidence="14">Disease resistance protein RGA3</fullName>
    </recommendedName>
</protein>
<evidence type="ECO:0000313" key="13">
    <source>
        <dbReference type="Proteomes" id="UP001291926"/>
    </source>
</evidence>
<evidence type="ECO:0000259" key="10">
    <source>
        <dbReference type="Pfam" id="PF23598"/>
    </source>
</evidence>
<keyword evidence="3" id="KW-0677">Repeat</keyword>
<dbReference type="Gene3D" id="1.10.10.10">
    <property type="entry name" value="Winged helix-like DNA-binding domain superfamily/Winged helix DNA-binding domain"/>
    <property type="match status" value="1"/>
</dbReference>
<keyword evidence="6" id="KW-0067">ATP-binding</keyword>
<evidence type="ECO:0000259" key="11">
    <source>
        <dbReference type="Pfam" id="PF25019"/>
    </source>
</evidence>
<evidence type="ECO:0000256" key="5">
    <source>
        <dbReference type="ARBA" id="ARBA00022821"/>
    </source>
</evidence>
<dbReference type="InterPro" id="IPR032675">
    <property type="entry name" value="LRR_dom_sf"/>
</dbReference>
<comment type="caution">
    <text evidence="12">The sequence shown here is derived from an EMBL/GenBank/DDBJ whole genome shotgun (WGS) entry which is preliminary data.</text>
</comment>
<dbReference type="Proteomes" id="UP001291926">
    <property type="component" value="Unassembled WGS sequence"/>
</dbReference>
<keyword evidence="13" id="KW-1185">Reference proteome</keyword>
<gene>
    <name evidence="12" type="ORF">RD792_007708</name>
</gene>
<dbReference type="Pfam" id="PF23598">
    <property type="entry name" value="LRR_14"/>
    <property type="match status" value="1"/>
</dbReference>
<dbReference type="Pfam" id="PF23559">
    <property type="entry name" value="WHD_DRP"/>
    <property type="match status" value="1"/>
</dbReference>
<evidence type="ECO:0000256" key="6">
    <source>
        <dbReference type="ARBA" id="ARBA00022840"/>
    </source>
</evidence>
<evidence type="ECO:0000256" key="3">
    <source>
        <dbReference type="ARBA" id="ARBA00022737"/>
    </source>
</evidence>
<dbReference type="Gene3D" id="1.20.5.4130">
    <property type="match status" value="1"/>
</dbReference>
<evidence type="ECO:0000259" key="8">
    <source>
        <dbReference type="Pfam" id="PF18052"/>
    </source>
</evidence>